<dbReference type="GO" id="GO:0005737">
    <property type="term" value="C:cytoplasm"/>
    <property type="evidence" value="ECO:0007669"/>
    <property type="project" value="TreeGrafter"/>
</dbReference>
<dbReference type="GO" id="GO:0034605">
    <property type="term" value="P:cellular response to heat"/>
    <property type="evidence" value="ECO:0007669"/>
    <property type="project" value="TreeGrafter"/>
</dbReference>
<dbReference type="Pfam" id="PF10431">
    <property type="entry name" value="ClpB_D2-small"/>
    <property type="match status" value="1"/>
</dbReference>
<dbReference type="Proteomes" id="UP000195221">
    <property type="component" value="Unassembled WGS sequence"/>
</dbReference>
<dbReference type="EMBL" id="NBTZ01000031">
    <property type="protein sequence ID" value="OTP77262.1"/>
    <property type="molecule type" value="Genomic_DNA"/>
</dbReference>
<name>A0A242N122_CABSO</name>
<dbReference type="InterPro" id="IPR050130">
    <property type="entry name" value="ClpA_ClpB"/>
</dbReference>
<dbReference type="InterPro" id="IPR019489">
    <property type="entry name" value="Clp_ATPase_C"/>
</dbReference>
<dbReference type="AlphaFoldDB" id="A0A242N122"/>
<reference evidence="4 5" key="1">
    <citation type="submission" date="2017-03" db="EMBL/GenBank/DDBJ databases">
        <title>Genome analysis of strain PAMC 26577.</title>
        <authorList>
            <person name="Oh H.-M."/>
            <person name="Yang J.-A."/>
        </authorList>
    </citation>
    <scope>NUCLEOTIDE SEQUENCE [LARGE SCALE GENOMIC DNA]</scope>
    <source>
        <strain evidence="4 5">PAMC 26577</strain>
    </source>
</reference>
<evidence type="ECO:0000256" key="2">
    <source>
        <dbReference type="ARBA" id="ARBA00022840"/>
    </source>
</evidence>
<dbReference type="GO" id="GO:0016887">
    <property type="term" value="F:ATP hydrolysis activity"/>
    <property type="evidence" value="ECO:0007669"/>
    <property type="project" value="TreeGrafter"/>
</dbReference>
<evidence type="ECO:0000259" key="3">
    <source>
        <dbReference type="SMART" id="SM01086"/>
    </source>
</evidence>
<gene>
    <name evidence="4" type="ORF">PAMC26577_08370</name>
</gene>
<keyword evidence="2" id="KW-0067">ATP-binding</keyword>
<accession>A0A242N122</accession>
<sequence length="72" mass="7894">MQLDVSDAALELVGKVGYDPVFGARPLKRAIQQEIENPLAKLILAGAFGPKDEIRVHIREGKFVFDQGTSKT</sequence>
<evidence type="ECO:0000256" key="1">
    <source>
        <dbReference type="ARBA" id="ARBA00022741"/>
    </source>
</evidence>
<proteinExistence type="predicted"/>
<organism evidence="4 5">
    <name type="scientific">Caballeronia sordidicola</name>
    <name type="common">Burkholderia sordidicola</name>
    <dbReference type="NCBI Taxonomy" id="196367"/>
    <lineage>
        <taxon>Bacteria</taxon>
        <taxon>Pseudomonadati</taxon>
        <taxon>Pseudomonadota</taxon>
        <taxon>Betaproteobacteria</taxon>
        <taxon>Burkholderiales</taxon>
        <taxon>Burkholderiaceae</taxon>
        <taxon>Caballeronia</taxon>
    </lineage>
</organism>
<dbReference type="GO" id="GO:0005524">
    <property type="term" value="F:ATP binding"/>
    <property type="evidence" value="ECO:0007669"/>
    <property type="project" value="UniProtKB-KW"/>
</dbReference>
<keyword evidence="1" id="KW-0547">Nucleotide-binding</keyword>
<dbReference type="PANTHER" id="PTHR11638">
    <property type="entry name" value="ATP-DEPENDENT CLP PROTEASE"/>
    <property type="match status" value="1"/>
</dbReference>
<dbReference type="PANTHER" id="PTHR11638:SF18">
    <property type="entry name" value="HEAT SHOCK PROTEIN 104"/>
    <property type="match status" value="1"/>
</dbReference>
<feature type="domain" description="Clp ATPase C-terminal" evidence="3">
    <location>
        <begin position="1"/>
        <end position="65"/>
    </location>
</feature>
<evidence type="ECO:0000313" key="5">
    <source>
        <dbReference type="Proteomes" id="UP000195221"/>
    </source>
</evidence>
<evidence type="ECO:0000313" key="4">
    <source>
        <dbReference type="EMBL" id="OTP77262.1"/>
    </source>
</evidence>
<protein>
    <submittedName>
        <fullName evidence="4">ClpB protein</fullName>
    </submittedName>
</protein>
<comment type="caution">
    <text evidence="4">The sequence shown here is derived from an EMBL/GenBank/DDBJ whole genome shotgun (WGS) entry which is preliminary data.</text>
</comment>
<dbReference type="SMART" id="SM01086">
    <property type="entry name" value="ClpB_D2-small"/>
    <property type="match status" value="1"/>
</dbReference>
<dbReference type="Gene3D" id="1.10.8.60">
    <property type="match status" value="1"/>
</dbReference>